<dbReference type="EMBL" id="OV121140">
    <property type="protein sequence ID" value="CAH0563659.1"/>
    <property type="molecule type" value="Genomic_DNA"/>
</dbReference>
<protein>
    <submittedName>
        <fullName evidence="1">Uncharacterized protein</fullName>
    </submittedName>
</protein>
<gene>
    <name evidence="1" type="ORF">MELIAE_LOCUS12420</name>
</gene>
<accession>A0A9P0BIS2</accession>
<name>A0A9P0BIS2_BRAAE</name>
<dbReference type="Gene3D" id="1.25.10.10">
    <property type="entry name" value="Leucine-rich Repeat Variant"/>
    <property type="match status" value="1"/>
</dbReference>
<keyword evidence="2" id="KW-1185">Reference proteome</keyword>
<dbReference type="AlphaFoldDB" id="A0A9P0BIS2"/>
<dbReference type="PANTHER" id="PTHR12609">
    <property type="entry name" value="MICROTUBULE ASSOCIATED PROTEIN XMAP215"/>
    <property type="match status" value="1"/>
</dbReference>
<proteinExistence type="predicted"/>
<evidence type="ECO:0000313" key="1">
    <source>
        <dbReference type="EMBL" id="CAH0563659.1"/>
    </source>
</evidence>
<dbReference type="OrthoDB" id="205662at2759"/>
<evidence type="ECO:0000313" key="2">
    <source>
        <dbReference type="Proteomes" id="UP001154078"/>
    </source>
</evidence>
<reference evidence="1" key="1">
    <citation type="submission" date="2021-12" db="EMBL/GenBank/DDBJ databases">
        <authorList>
            <person name="King R."/>
        </authorList>
    </citation>
    <scope>NUCLEOTIDE SEQUENCE</scope>
</reference>
<organism evidence="1 2">
    <name type="scientific">Brassicogethes aeneus</name>
    <name type="common">Rape pollen beetle</name>
    <name type="synonym">Meligethes aeneus</name>
    <dbReference type="NCBI Taxonomy" id="1431903"/>
    <lineage>
        <taxon>Eukaryota</taxon>
        <taxon>Metazoa</taxon>
        <taxon>Ecdysozoa</taxon>
        <taxon>Arthropoda</taxon>
        <taxon>Hexapoda</taxon>
        <taxon>Insecta</taxon>
        <taxon>Pterygota</taxon>
        <taxon>Neoptera</taxon>
        <taxon>Endopterygota</taxon>
        <taxon>Coleoptera</taxon>
        <taxon>Polyphaga</taxon>
        <taxon>Cucujiformia</taxon>
        <taxon>Nitidulidae</taxon>
        <taxon>Meligethinae</taxon>
        <taxon>Brassicogethes</taxon>
    </lineage>
</organism>
<dbReference type="GO" id="GO:0007051">
    <property type="term" value="P:spindle organization"/>
    <property type="evidence" value="ECO:0007669"/>
    <property type="project" value="InterPro"/>
</dbReference>
<dbReference type="GO" id="GO:0051010">
    <property type="term" value="F:microtubule plus-end binding"/>
    <property type="evidence" value="ECO:0007669"/>
    <property type="project" value="InterPro"/>
</dbReference>
<dbReference type="GO" id="GO:0046785">
    <property type="term" value="P:microtubule polymerization"/>
    <property type="evidence" value="ECO:0007669"/>
    <property type="project" value="InterPro"/>
</dbReference>
<dbReference type="GO" id="GO:0030951">
    <property type="term" value="P:establishment or maintenance of microtubule cytoskeleton polarity"/>
    <property type="evidence" value="ECO:0007669"/>
    <property type="project" value="InterPro"/>
</dbReference>
<dbReference type="InterPro" id="IPR011989">
    <property type="entry name" value="ARM-like"/>
</dbReference>
<sequence>MLDAECVSPGISTSGFILTIRFRNAYFGDLESINPSAWPDQLSTRALYKIFNRTLHRRGIYFIPFRGSKLPRLGGFCLSNRLLYRTFILLARLFTLLMEGLKSKNARQRAECLETMGSIIEEFGITVAKQISDRDNSVRNAALNCAVQAYSSWARKCTKWLEIFPTRTCRCWRSASSVRNCVNVKSHRQNRKWTSTPLIRTRWNPLQPLARWTFWKYRTMDKATREDPSEPNRDL</sequence>
<dbReference type="Proteomes" id="UP001154078">
    <property type="component" value="Chromosome 9"/>
</dbReference>
<dbReference type="InterPro" id="IPR045110">
    <property type="entry name" value="XMAP215"/>
</dbReference>
<dbReference type="InterPro" id="IPR016024">
    <property type="entry name" value="ARM-type_fold"/>
</dbReference>
<dbReference type="GO" id="GO:0061863">
    <property type="term" value="F:microtubule plus end polymerase"/>
    <property type="evidence" value="ECO:0007669"/>
    <property type="project" value="InterPro"/>
</dbReference>
<dbReference type="SUPFAM" id="SSF48371">
    <property type="entry name" value="ARM repeat"/>
    <property type="match status" value="1"/>
</dbReference>